<dbReference type="Pfam" id="PF17678">
    <property type="entry name" value="Glyco_hydro_92N"/>
    <property type="match status" value="1"/>
</dbReference>
<dbReference type="EMBL" id="PVEO01000002">
    <property type="protein sequence ID" value="PQV50229.1"/>
    <property type="molecule type" value="Genomic_DNA"/>
</dbReference>
<feature type="domain" description="Glycosyl hydrolase family 92 N-terminal" evidence="6">
    <location>
        <begin position="34"/>
        <end position="268"/>
    </location>
</feature>
<dbReference type="Gene3D" id="3.30.2080.10">
    <property type="entry name" value="GH92 mannosidase domain"/>
    <property type="match status" value="1"/>
</dbReference>
<dbReference type="SUPFAM" id="SSF48208">
    <property type="entry name" value="Six-hairpin glycosidases"/>
    <property type="match status" value="1"/>
</dbReference>
<dbReference type="GO" id="GO:0005829">
    <property type="term" value="C:cytosol"/>
    <property type="evidence" value="ECO:0007669"/>
    <property type="project" value="TreeGrafter"/>
</dbReference>
<evidence type="ECO:0000256" key="3">
    <source>
        <dbReference type="ARBA" id="ARBA00022837"/>
    </source>
</evidence>
<dbReference type="InterPro" id="IPR014718">
    <property type="entry name" value="GH-type_carb-bd"/>
</dbReference>
<feature type="signal peptide" evidence="4">
    <location>
        <begin position="1"/>
        <end position="19"/>
    </location>
</feature>
<keyword evidence="3" id="KW-0106">Calcium</keyword>
<dbReference type="GO" id="GO:0030246">
    <property type="term" value="F:carbohydrate binding"/>
    <property type="evidence" value="ECO:0007669"/>
    <property type="project" value="InterPro"/>
</dbReference>
<evidence type="ECO:0000313" key="7">
    <source>
        <dbReference type="EMBL" id="PQV50229.1"/>
    </source>
</evidence>
<dbReference type="Gene3D" id="2.70.98.10">
    <property type="match status" value="1"/>
</dbReference>
<dbReference type="InterPro" id="IPR005887">
    <property type="entry name" value="GH92_a_mannosidase_put"/>
</dbReference>
<dbReference type="InterPro" id="IPR012939">
    <property type="entry name" value="Glyco_hydro_92"/>
</dbReference>
<dbReference type="GO" id="GO:0006516">
    <property type="term" value="P:glycoprotein catabolic process"/>
    <property type="evidence" value="ECO:0007669"/>
    <property type="project" value="TreeGrafter"/>
</dbReference>
<dbReference type="InterPro" id="IPR050883">
    <property type="entry name" value="PNGase"/>
</dbReference>
<reference evidence="7 8" key="1">
    <citation type="submission" date="2018-02" db="EMBL/GenBank/DDBJ databases">
        <title>Genomic Encyclopedia of Archaeal and Bacterial Type Strains, Phase II (KMG-II): from individual species to whole genera.</title>
        <authorList>
            <person name="Goeker M."/>
        </authorList>
    </citation>
    <scope>NUCLEOTIDE SEQUENCE [LARGE SCALE GENOMIC DNA]</scope>
    <source>
        <strain evidence="7 8">DSM 21165</strain>
    </source>
</reference>
<evidence type="ECO:0000256" key="4">
    <source>
        <dbReference type="SAM" id="SignalP"/>
    </source>
</evidence>
<sequence>MKQVILLFTLILFAVSCSKNISKNHNNTQILTKYVNPFIGTGGHGHTYPGATVPFGMLQVTPVNGISGWDWCSGYHYSDSIAVGFSHLALSGTGIGDLADIIFMPVNKEVNIVKMPKSRDSLDYKSLYNHKNENASPGYYQVYLEDHNINVELTTSKRTAYHKYTFKANDEQSVVIDLGFAINWDKATSSGLKVEDDFTISGHRFSTGWAKNQKVFFVAKFSKPIIGYHLAADNKSVDTKDIKGVKTAAQLFFNDIENNELQVKVALSSVGIENAKANLEASGFEFESVKAKAENTWNEVLSKITVDTDTDSLKTIFYTAMYHAHVAPVTFSDKNGEYRKENDEIATAKDFTAYSTLSLWDTFRAEHPLLTLTSPNVVSDIINSMLSYYETKNILPVWTLYANETNTMTGYHSIPVIVEAYLKGIKGFDAEKAYEAMKTTMMQDERGLNHYKKYGYIPYNLLDESVTITLEYAYDDWCVAQMAKALGKEDDYKLFLNRSKAYEHLFDKGTGFMRGKSIDGVSWHEPFDPKYSNHREHTDYTEGNAWQHSWFVPHAVEDLAMLHGGNEIFTERLEQLFTESSEITGTNVSADISGLIGQYAHGNEPSHHIAYMFNGVGKPWRTQFMSRQILDSQYNTSPNGLSGNEDCGQMSAWYVLSSVGLYPMNPASTEYEIGSPIFDTSTFNLPNGKTFTIEAEHVSDKNIYIQSATLNGEPFNNTSISHETILNGGILHFVMGASPNKDWGTTKTEF</sequence>
<dbReference type="GO" id="GO:0005975">
    <property type="term" value="P:carbohydrate metabolic process"/>
    <property type="evidence" value="ECO:0007669"/>
    <property type="project" value="InterPro"/>
</dbReference>
<dbReference type="GO" id="GO:0000224">
    <property type="term" value="F:peptide-N4-(N-acetyl-beta-glucosaminyl)asparagine amidase activity"/>
    <property type="evidence" value="ECO:0007669"/>
    <property type="project" value="TreeGrafter"/>
</dbReference>
<dbReference type="PANTHER" id="PTHR12143">
    <property type="entry name" value="PEPTIDE N-GLYCANASE PNGASE -RELATED"/>
    <property type="match status" value="1"/>
</dbReference>
<name>A0A362X8W9_9FLAO</name>
<evidence type="ECO:0000256" key="1">
    <source>
        <dbReference type="ARBA" id="ARBA00001913"/>
    </source>
</evidence>
<keyword evidence="4" id="KW-0732">Signal</keyword>
<dbReference type="Gene3D" id="1.20.1050.60">
    <property type="entry name" value="alpha-1,2-mannosidase"/>
    <property type="match status" value="1"/>
</dbReference>
<dbReference type="PROSITE" id="PS51257">
    <property type="entry name" value="PROKAR_LIPOPROTEIN"/>
    <property type="match status" value="1"/>
</dbReference>
<dbReference type="AlphaFoldDB" id="A0A362X8W9"/>
<evidence type="ECO:0000256" key="2">
    <source>
        <dbReference type="ARBA" id="ARBA00011245"/>
    </source>
</evidence>
<feature type="domain" description="Glycosyl hydrolase family 92" evidence="5">
    <location>
        <begin position="274"/>
        <end position="736"/>
    </location>
</feature>
<dbReference type="FunFam" id="1.20.1050.60:FF:000001">
    <property type="entry name" value="Putative alpha-1,2-mannosidase"/>
    <property type="match status" value="1"/>
</dbReference>
<feature type="chain" id="PRO_5017065455" evidence="4">
    <location>
        <begin position="20"/>
        <end position="750"/>
    </location>
</feature>
<dbReference type="InterPro" id="IPR008928">
    <property type="entry name" value="6-hairpin_glycosidase_sf"/>
</dbReference>
<dbReference type="FunFam" id="3.30.2080.10:FF:000001">
    <property type="entry name" value="Alpha-1,2-mannosidase subfamily"/>
    <property type="match status" value="1"/>
</dbReference>
<comment type="cofactor">
    <cofactor evidence="1">
        <name>Ca(2+)</name>
        <dbReference type="ChEBI" id="CHEBI:29108"/>
    </cofactor>
</comment>
<dbReference type="Gene3D" id="1.20.1610.10">
    <property type="entry name" value="alpha-1,2-mannosidases domains"/>
    <property type="match status" value="1"/>
</dbReference>
<dbReference type="Pfam" id="PF07971">
    <property type="entry name" value="Glyco_hydro_92"/>
    <property type="match status" value="1"/>
</dbReference>
<dbReference type="Proteomes" id="UP000251545">
    <property type="component" value="Unassembled WGS sequence"/>
</dbReference>
<dbReference type="NCBIfam" id="TIGR01180">
    <property type="entry name" value="aman2_put"/>
    <property type="match status" value="1"/>
</dbReference>
<dbReference type="PANTHER" id="PTHR12143:SF39">
    <property type="entry name" value="SECRETED PROTEIN"/>
    <property type="match status" value="1"/>
</dbReference>
<dbReference type="InterPro" id="IPR041371">
    <property type="entry name" value="GH92_N"/>
</dbReference>
<protein>
    <submittedName>
        <fullName evidence="7">Putative alpha-1,2-mannosidase</fullName>
    </submittedName>
</protein>
<comment type="caution">
    <text evidence="7">The sequence shown here is derived from an EMBL/GenBank/DDBJ whole genome shotgun (WGS) entry which is preliminary data.</text>
</comment>
<accession>A0A362X8W9</accession>
<evidence type="ECO:0000259" key="5">
    <source>
        <dbReference type="Pfam" id="PF07971"/>
    </source>
</evidence>
<evidence type="ECO:0000259" key="6">
    <source>
        <dbReference type="Pfam" id="PF17678"/>
    </source>
</evidence>
<comment type="subunit">
    <text evidence="2">Monomer.</text>
</comment>
<dbReference type="RefSeq" id="WP_105472815.1">
    <property type="nucleotide sequence ID" value="NZ_PVEO01000002.1"/>
</dbReference>
<gene>
    <name evidence="7" type="ORF">CLV33_10286</name>
</gene>
<proteinExistence type="predicted"/>
<evidence type="ECO:0000313" key="8">
    <source>
        <dbReference type="Proteomes" id="UP000251545"/>
    </source>
</evidence>
<organism evidence="7 8">
    <name type="scientific">Jejuia pallidilutea</name>
    <dbReference type="NCBI Taxonomy" id="504487"/>
    <lineage>
        <taxon>Bacteria</taxon>
        <taxon>Pseudomonadati</taxon>
        <taxon>Bacteroidota</taxon>
        <taxon>Flavobacteriia</taxon>
        <taxon>Flavobacteriales</taxon>
        <taxon>Flavobacteriaceae</taxon>
        <taxon>Jejuia</taxon>
    </lineage>
</organism>